<dbReference type="PROSITE" id="PS51318">
    <property type="entry name" value="TAT"/>
    <property type="match status" value="1"/>
</dbReference>
<protein>
    <submittedName>
        <fullName evidence="1">Uncharacterized protein</fullName>
    </submittedName>
</protein>
<dbReference type="RefSeq" id="WP_147049581.1">
    <property type="nucleotide sequence ID" value="NZ_BKAH01000002.1"/>
</dbReference>
<accession>A0A5C8I7B4</accession>
<dbReference type="Proteomes" id="UP000321949">
    <property type="component" value="Unassembled WGS sequence"/>
</dbReference>
<organism evidence="1 2">
    <name type="scientific">Microbacterium saccharophilum</name>
    <dbReference type="NCBI Taxonomy" id="1213358"/>
    <lineage>
        <taxon>Bacteria</taxon>
        <taxon>Bacillati</taxon>
        <taxon>Actinomycetota</taxon>
        <taxon>Actinomycetes</taxon>
        <taxon>Micrococcales</taxon>
        <taxon>Microbacteriaceae</taxon>
        <taxon>Microbacterium</taxon>
    </lineage>
</organism>
<evidence type="ECO:0000313" key="2">
    <source>
        <dbReference type="Proteomes" id="UP000321949"/>
    </source>
</evidence>
<dbReference type="InterPro" id="IPR006311">
    <property type="entry name" value="TAT_signal"/>
</dbReference>
<comment type="caution">
    <text evidence="1">The sequence shown here is derived from an EMBL/GenBank/DDBJ whole genome shotgun (WGS) entry which is preliminary data.</text>
</comment>
<sequence>MRDDDAFAPSAAVTVAEKPAGLSRRQLLRAGAWAAPALVLATAAPAAAASVDTQPGGTGGWEQSTISTWASTSGMWDGAAGFTRVTGVYGGAYPEVRYDGVNVGLITYAILTISIPKAGMRAEVPTVGANSPGWKAESATTVGGHILYKFSWTGSISTTGNRQFPLTYTLPGDGSNAAGISFPKPLSFSLISPQIANIGVGAASAPAP</sequence>
<dbReference type="EMBL" id="VRSX01000001">
    <property type="protein sequence ID" value="TXK15396.1"/>
    <property type="molecule type" value="Genomic_DNA"/>
</dbReference>
<dbReference type="AlphaFoldDB" id="A0A5C8I7B4"/>
<gene>
    <name evidence="1" type="ORF">FVP74_03090</name>
</gene>
<name>A0A5C8I7B4_9MICO</name>
<reference evidence="1 2" key="1">
    <citation type="submission" date="2019-08" db="EMBL/GenBank/DDBJ databases">
        <authorList>
            <person name="Dong K."/>
        </authorList>
    </citation>
    <scope>NUCLEOTIDE SEQUENCE [LARGE SCALE GENOMIC DNA]</scope>
    <source>
        <strain evidence="1 2">K-1</strain>
    </source>
</reference>
<proteinExistence type="predicted"/>
<evidence type="ECO:0000313" key="1">
    <source>
        <dbReference type="EMBL" id="TXK15396.1"/>
    </source>
</evidence>
<keyword evidence="2" id="KW-1185">Reference proteome</keyword>